<dbReference type="PANTHER" id="PTHR43364">
    <property type="entry name" value="NADH-SPECIFIC METHYLGLYOXAL REDUCTASE-RELATED"/>
    <property type="match status" value="1"/>
</dbReference>
<evidence type="ECO:0000256" key="1">
    <source>
        <dbReference type="ARBA" id="ARBA00023002"/>
    </source>
</evidence>
<dbReference type="InterPro" id="IPR050523">
    <property type="entry name" value="AKR_Detox_Biosynth"/>
</dbReference>
<evidence type="ECO:0000259" key="2">
    <source>
        <dbReference type="Pfam" id="PF00248"/>
    </source>
</evidence>
<proteinExistence type="predicted"/>
<dbReference type="EMBL" id="JAALLS010000014">
    <property type="protein sequence ID" value="NGP88973.1"/>
    <property type="molecule type" value="Genomic_DNA"/>
</dbReference>
<dbReference type="AlphaFoldDB" id="A0A6M1T8S5"/>
<sequence length="327" mass="37398">MEYTKVSDLDFEISRITLGTWAIGGWQWGGTDEQQSVDTVLEALEMGVSTIDTAPIYGFGKSEELVGRAVKEFGNREEVQIATKFGLQWDDDENVRRNSSRERILKEFNDSLRRLQTDYIDIYQIHWPDLQTNFRETANTLLQLLDSGKIKAIGVSNFSVEQMEEFQQYAPIHVAQPPYNLFERGIEHDLLPYCNEHNISLLTYGALCRGLLSGKMDEDQEFQKGDLRRNTDPKFQGDVFKNHLDAVEKLKEYAAEELDRSVLGLAVRWILHKGVDSAIWGARRPEQVTFDEATGWELTADQVKEIETIVEEMVEDPVSPAFMAPPE</sequence>
<dbReference type="PROSITE" id="PS00062">
    <property type="entry name" value="ALDOKETO_REDUCTASE_2"/>
    <property type="match status" value="1"/>
</dbReference>
<protein>
    <submittedName>
        <fullName evidence="3">Aldo/keto reductase</fullName>
    </submittedName>
</protein>
<dbReference type="Gene3D" id="3.20.20.100">
    <property type="entry name" value="NADP-dependent oxidoreductase domain"/>
    <property type="match status" value="1"/>
</dbReference>
<reference evidence="3 4" key="1">
    <citation type="submission" date="2020-02" db="EMBL/GenBank/DDBJ databases">
        <title>Aliifodinibius halophilus 2W32, complete genome.</title>
        <authorList>
            <person name="Li Y."/>
            <person name="Wu S."/>
        </authorList>
    </citation>
    <scope>NUCLEOTIDE SEQUENCE [LARGE SCALE GENOMIC DNA]</scope>
    <source>
        <strain evidence="3 4">2W32</strain>
    </source>
</reference>
<dbReference type="FunFam" id="3.20.20.100:FF:000004">
    <property type="entry name" value="Oxidoreductase, aldo/keto reductase"/>
    <property type="match status" value="1"/>
</dbReference>
<dbReference type="Proteomes" id="UP000479132">
    <property type="component" value="Unassembled WGS sequence"/>
</dbReference>
<dbReference type="SUPFAM" id="SSF51430">
    <property type="entry name" value="NAD(P)-linked oxidoreductase"/>
    <property type="match status" value="1"/>
</dbReference>
<dbReference type="RefSeq" id="WP_165269242.1">
    <property type="nucleotide sequence ID" value="NZ_JAALLS010000014.1"/>
</dbReference>
<keyword evidence="4" id="KW-1185">Reference proteome</keyword>
<keyword evidence="1" id="KW-0560">Oxidoreductase</keyword>
<organism evidence="3 4">
    <name type="scientific">Fodinibius halophilus</name>
    <dbReference type="NCBI Taxonomy" id="1736908"/>
    <lineage>
        <taxon>Bacteria</taxon>
        <taxon>Pseudomonadati</taxon>
        <taxon>Balneolota</taxon>
        <taxon>Balneolia</taxon>
        <taxon>Balneolales</taxon>
        <taxon>Balneolaceae</taxon>
        <taxon>Fodinibius</taxon>
    </lineage>
</organism>
<dbReference type="PANTHER" id="PTHR43364:SF4">
    <property type="entry name" value="NAD(P)-LINKED OXIDOREDUCTASE SUPERFAMILY PROTEIN"/>
    <property type="match status" value="1"/>
</dbReference>
<dbReference type="InterPro" id="IPR036812">
    <property type="entry name" value="NAD(P)_OxRdtase_dom_sf"/>
</dbReference>
<dbReference type="InterPro" id="IPR023210">
    <property type="entry name" value="NADP_OxRdtase_dom"/>
</dbReference>
<dbReference type="GO" id="GO:0016491">
    <property type="term" value="F:oxidoreductase activity"/>
    <property type="evidence" value="ECO:0007669"/>
    <property type="project" value="UniProtKB-KW"/>
</dbReference>
<dbReference type="PRINTS" id="PR00069">
    <property type="entry name" value="ALDKETRDTASE"/>
</dbReference>
<dbReference type="GO" id="GO:0005829">
    <property type="term" value="C:cytosol"/>
    <property type="evidence" value="ECO:0007669"/>
    <property type="project" value="UniProtKB-ARBA"/>
</dbReference>
<dbReference type="InterPro" id="IPR018170">
    <property type="entry name" value="Aldo/ket_reductase_CS"/>
</dbReference>
<gene>
    <name evidence="3" type="ORF">G3569_11445</name>
</gene>
<dbReference type="InterPro" id="IPR020471">
    <property type="entry name" value="AKR"/>
</dbReference>
<accession>A0A6M1T8S5</accession>
<comment type="caution">
    <text evidence="3">The sequence shown here is derived from an EMBL/GenBank/DDBJ whole genome shotgun (WGS) entry which is preliminary data.</text>
</comment>
<evidence type="ECO:0000313" key="3">
    <source>
        <dbReference type="EMBL" id="NGP88973.1"/>
    </source>
</evidence>
<evidence type="ECO:0000313" key="4">
    <source>
        <dbReference type="Proteomes" id="UP000479132"/>
    </source>
</evidence>
<dbReference type="Pfam" id="PF00248">
    <property type="entry name" value="Aldo_ket_red"/>
    <property type="match status" value="1"/>
</dbReference>
<name>A0A6M1T8S5_9BACT</name>
<feature type="domain" description="NADP-dependent oxidoreductase" evidence="2">
    <location>
        <begin position="15"/>
        <end position="310"/>
    </location>
</feature>